<dbReference type="PANTHER" id="PTHR24148:SF73">
    <property type="entry name" value="HET DOMAIN PROTEIN (AFU_ORTHOLOGUE AFUA_8G01020)"/>
    <property type="match status" value="1"/>
</dbReference>
<keyword evidence="4" id="KW-1185">Reference proteome</keyword>
<dbReference type="InterPro" id="IPR010730">
    <property type="entry name" value="HET"/>
</dbReference>
<evidence type="ECO:0000256" key="1">
    <source>
        <dbReference type="SAM" id="MobiDB-lite"/>
    </source>
</evidence>
<comment type="caution">
    <text evidence="3">The sequence shown here is derived from an EMBL/GenBank/DDBJ whole genome shotgun (WGS) entry which is preliminary data.</text>
</comment>
<protein>
    <submittedName>
        <fullName evidence="3">Heterokaryon incompatibility 6-like protein</fullName>
    </submittedName>
</protein>
<name>A0ABR0SHX8_9HYPO</name>
<accession>A0ABR0SHX8</accession>
<dbReference type="SUPFAM" id="SSF55874">
    <property type="entry name" value="ATPase domain of HSP90 chaperone/DNA topoisomerase II/histidine kinase"/>
    <property type="match status" value="1"/>
</dbReference>
<organism evidence="3 4">
    <name type="scientific">Cladobotryum mycophilum</name>
    <dbReference type="NCBI Taxonomy" id="491253"/>
    <lineage>
        <taxon>Eukaryota</taxon>
        <taxon>Fungi</taxon>
        <taxon>Dikarya</taxon>
        <taxon>Ascomycota</taxon>
        <taxon>Pezizomycotina</taxon>
        <taxon>Sordariomycetes</taxon>
        <taxon>Hypocreomycetidae</taxon>
        <taxon>Hypocreales</taxon>
        <taxon>Hypocreaceae</taxon>
        <taxon>Cladobotryum</taxon>
    </lineage>
</organism>
<evidence type="ECO:0000313" key="4">
    <source>
        <dbReference type="Proteomes" id="UP001338125"/>
    </source>
</evidence>
<proteinExistence type="predicted"/>
<feature type="region of interest" description="Disordered" evidence="1">
    <location>
        <begin position="1"/>
        <end position="42"/>
    </location>
</feature>
<dbReference type="Pfam" id="PF06985">
    <property type="entry name" value="HET"/>
    <property type="match status" value="1"/>
</dbReference>
<dbReference type="PANTHER" id="PTHR24148">
    <property type="entry name" value="ANKYRIN REPEAT DOMAIN-CONTAINING PROTEIN 39 HOMOLOG-RELATED"/>
    <property type="match status" value="1"/>
</dbReference>
<evidence type="ECO:0000313" key="3">
    <source>
        <dbReference type="EMBL" id="KAK5991426.1"/>
    </source>
</evidence>
<feature type="compositionally biased region" description="Low complexity" evidence="1">
    <location>
        <begin position="21"/>
        <end position="33"/>
    </location>
</feature>
<dbReference type="InterPro" id="IPR036890">
    <property type="entry name" value="HATPase_C_sf"/>
</dbReference>
<dbReference type="InterPro" id="IPR052895">
    <property type="entry name" value="HetReg/Transcr_Mod"/>
</dbReference>
<gene>
    <name evidence="3" type="ORF">PT974_09708</name>
</gene>
<dbReference type="Gene3D" id="3.30.565.10">
    <property type="entry name" value="Histidine kinase-like ATPase, C-terminal domain"/>
    <property type="match status" value="1"/>
</dbReference>
<dbReference type="Proteomes" id="UP001338125">
    <property type="component" value="Unassembled WGS sequence"/>
</dbReference>
<evidence type="ECO:0000259" key="2">
    <source>
        <dbReference type="Pfam" id="PF06985"/>
    </source>
</evidence>
<dbReference type="EMBL" id="JAVFKD010000014">
    <property type="protein sequence ID" value="KAK5991426.1"/>
    <property type="molecule type" value="Genomic_DNA"/>
</dbReference>
<dbReference type="Pfam" id="PF26639">
    <property type="entry name" value="Het-6_barrel"/>
    <property type="match status" value="1"/>
</dbReference>
<reference evidence="3 4" key="1">
    <citation type="submission" date="2024-01" db="EMBL/GenBank/DDBJ databases">
        <title>Complete genome of Cladobotryum mycophilum ATHUM6906.</title>
        <authorList>
            <person name="Christinaki A.C."/>
            <person name="Myridakis A.I."/>
            <person name="Kouvelis V.N."/>
        </authorList>
    </citation>
    <scope>NUCLEOTIDE SEQUENCE [LARGE SCALE GENOMIC DNA]</scope>
    <source>
        <strain evidence="3 4">ATHUM6906</strain>
    </source>
</reference>
<feature type="domain" description="Heterokaryon incompatibility" evidence="2">
    <location>
        <begin position="1658"/>
        <end position="1802"/>
    </location>
</feature>
<dbReference type="NCBIfam" id="NF047352">
    <property type="entry name" value="P_loop_sacsin"/>
    <property type="match status" value="1"/>
</dbReference>
<sequence length="2210" mass="250147">MPNPEQHTVDGWPASDDVEHANNNNTRARSNARLAESRFPQSRQEAINHIEEIRQSQKPRLEDVEFQGMLKELSDGQNSNVFRVLYELLQNADDSRYDARTPKVNIRFHDRLLLFESNEVGFSKDNVNSICHMAMGSKKGTQDADGHRLIGEKGIGFKTVFMIATSVWVTSGYYSFRFDRNGPLGRIRPIWDEDPPGESMASEGFTSILLKLPDSTERPEDMSMISSEEVVRGMRELDSMDLLFLSRVKHVEIGVNDGGAWMSRIFGSSSWQRTLRADKISGEPRILTSTKVYRDKVAEPHVVFRYPVSQLPRTSERLDRTTSEIVLVFPQGLSRSSSIPTTKLYAYLPVRNYGFKFVVHSDFVLVSNREDMKPIAWNKALVSRIPYALVEAIMHFRDQHLSLWFDWPLLLPLGELESDIFRDLPAQIIKICSKKSILEDVHGNLLRPRQLRILPPSLKGADGLPLLPTSHSRHNLISDGYPVAATDILEHLGVQMLSFESFLVDLEVFISECSSEFANKPDSWHNQVCELLLQNFWRNPDRILRLALFPLADPPERGHQWVPSNFGSLYFSNGILKLPKGITGAYRIHAKDGTANTLCELIIAQHEEEMFNKTFHSLTTDDMVSHLLFLYKGGWQRQRLFIPNLWCACEDGEKRQMSEMYIPTSKMYSAKFISQNSGLMLHFLDPLYMRSFQNLPRGYEWLMESVGFVSWLRVIEWTEDIPSLHPDFVATLTNNPMMALNALRHNWSFYSTFFKDSAQSHQVLVEGQHTAQVLSSSDREKLRHQVSDTMVPCHSASGTKVVRMLWETYLPRESMLMLCATGSVARCDCPPESCRICQSTGQSVELGARGDFGPIVEPDRFLCISDPQDSSWDFLEIFGVFVNPRAQLFVDYLRRIRGTHIEHNVAQKLYAHLEKFALGEAKDMVTKCLMESDSIYIPHRLGISQGRWMSYDAVVWDGPRSLRHVPRLADFYETRSQLFRVILQIPNAGLAALQIEASHLEPDDIGHVQSVLQQISAYLGTQSADTKPVPDFSKCRMFPEAFLGQIDLTVFSDDEFRSMKELCIHFNLDSRIISGLLVGTSADPTVIYEHKSYAKMLQAKASYLASLIPLELGPEAHDLKLKQLQTIRVFKSSQILIRWNLKVGENIIHSNAVESRVTSEMRDEMLTLYVVADDDLLISGYCPIELSHLLSNFCGISNNQDSRLVTQILAQSNHKLIMADIDSHLEERGRKSRDTTWSHRMPVKAPKVRKEMEYAAENETTGGLNGAPELQLNSRRLNSVANWSRSVSSVTGQDADLRAQLELGRGDTIEHIWPQRALQKLNRLTPASQAISATETITPYEPLSLLSAGSSGDVEDRSDCPDTLIASEQDDLDYEVYQGNSVWSAMKNGAATLFDDFEASHSPRYCASEATDGSSPTISQEEGFEQTRFYGELYVSRLLDSILGSDIYRPDEHWTSSMRSRSGHRPFEDMAEHGDCSTFKITETRGKLRKAVIDRYQIPAESLHEVCTFHIQVCTTVEGLESPFAMSSVQYKKAKAMTLSTNTCASNIYILARVYNVQTDPGIALYADPWRLHQQGLISLEPASSYLGNVSLAASAMQIDQCSNDIASEPEQLYQNLKVNMGQIRLLRLELNKDLHAPLKGELVIKSIDSNSSPASFWAISYARGPKPTKLSPFKFVLNGVEIPITESLWTCFRRLRSDGVTVLLWADGLCINQKDRVEKNMQVRLMGSIYQIAERVIIWMGSNMNEDSGAIQSLHKYRTRLGSRYGKSSPTRSMGVDELDGEHISEFLQHSWFTRTRAIQEVAFGSQATIMHGESNIEWDDFMNGLLAFEEHAQHRQNRYERHSLRSYHYSDPAYALNRTRQALRGVSEDSSQGRSKLRFLTLVDMFFYTKTSKPRDRLFALLNLASDTSINDGPFLPDYESDDEDILARYAAEFVRRGQVFELLYRAGTSKGSWFKSWIPDLMNHGNKSHYAPTISTWKAMGTRQKAGFSAGASLSPRAVVMYPETFPTLAITGRMFDTIESSLPIQLGPTGSGNNFGNIMKILRQYVTHSSFYTGHGKHLQDDVLYRMLIGDAEFSQEGGLTEKQLVVLAEEFNATSPSQDAQNSQTQPIEIRHQIDTYWQMVAKFLTRVPNAEACLTRKGYAGIVPGGTRPGDCIFVPHGANVPFLLRRVSDTKYFELLGEAYVYGIMYYEHSPVKTFADVEILIT</sequence>